<keyword evidence="5" id="KW-0238">DNA-binding</keyword>
<dbReference type="InterPro" id="IPR013088">
    <property type="entry name" value="Znf_NHR/GATA"/>
</dbReference>
<evidence type="ECO:0000256" key="8">
    <source>
        <dbReference type="ARBA" id="ARBA00023242"/>
    </source>
</evidence>
<evidence type="ECO:0000256" key="4">
    <source>
        <dbReference type="ARBA" id="ARBA00023015"/>
    </source>
</evidence>
<evidence type="ECO:0000256" key="7">
    <source>
        <dbReference type="ARBA" id="ARBA00023170"/>
    </source>
</evidence>
<keyword evidence="7" id="KW-0675">Receptor</keyword>
<evidence type="ECO:0000256" key="6">
    <source>
        <dbReference type="ARBA" id="ARBA00023163"/>
    </source>
</evidence>
<comment type="caution">
    <text evidence="10">The sequence shown here is derived from an EMBL/GenBank/DDBJ whole genome shotgun (WGS) entry which is preliminary data.</text>
</comment>
<keyword evidence="2" id="KW-0863">Zinc-finger</keyword>
<evidence type="ECO:0000256" key="2">
    <source>
        <dbReference type="ARBA" id="ARBA00022771"/>
    </source>
</evidence>
<evidence type="ECO:0000256" key="5">
    <source>
        <dbReference type="ARBA" id="ARBA00023125"/>
    </source>
</evidence>
<dbReference type="Pfam" id="PF00105">
    <property type="entry name" value="zf-C4"/>
    <property type="match status" value="1"/>
</dbReference>
<evidence type="ECO:0000313" key="10">
    <source>
        <dbReference type="EMBL" id="RCN38618.1"/>
    </source>
</evidence>
<gene>
    <name evidence="10" type="ORF">ANCCAN_15465</name>
</gene>
<dbReference type="AlphaFoldDB" id="A0A368G4K7"/>
<dbReference type="EMBL" id="JOJR01000386">
    <property type="protein sequence ID" value="RCN38618.1"/>
    <property type="molecule type" value="Genomic_DNA"/>
</dbReference>
<sequence>MQGYMLYQPSRAVQSCGGNPQNIEDSSHLIAQPTPIRPRPSVDGLTLYQSPLQSHGAIMSDPFEESRQCRKLVHQVNDVDCPTLCGICNDRSSGMHYGIYTCEG</sequence>
<dbReference type="Proteomes" id="UP000252519">
    <property type="component" value="Unassembled WGS sequence"/>
</dbReference>
<protein>
    <recommendedName>
        <fullName evidence="9">Nuclear receptor domain-containing protein</fullName>
    </recommendedName>
</protein>
<keyword evidence="6" id="KW-0804">Transcription</keyword>
<keyword evidence="1" id="KW-0479">Metal-binding</keyword>
<evidence type="ECO:0000259" key="9">
    <source>
        <dbReference type="Pfam" id="PF00105"/>
    </source>
</evidence>
<dbReference type="GO" id="GO:0043565">
    <property type="term" value="F:sequence-specific DNA binding"/>
    <property type="evidence" value="ECO:0007669"/>
    <property type="project" value="InterPro"/>
</dbReference>
<evidence type="ECO:0000256" key="3">
    <source>
        <dbReference type="ARBA" id="ARBA00022833"/>
    </source>
</evidence>
<organism evidence="10 11">
    <name type="scientific">Ancylostoma caninum</name>
    <name type="common">Dog hookworm</name>
    <dbReference type="NCBI Taxonomy" id="29170"/>
    <lineage>
        <taxon>Eukaryota</taxon>
        <taxon>Metazoa</taxon>
        <taxon>Ecdysozoa</taxon>
        <taxon>Nematoda</taxon>
        <taxon>Chromadorea</taxon>
        <taxon>Rhabditida</taxon>
        <taxon>Rhabditina</taxon>
        <taxon>Rhabditomorpha</taxon>
        <taxon>Strongyloidea</taxon>
        <taxon>Ancylostomatidae</taxon>
        <taxon>Ancylostomatinae</taxon>
        <taxon>Ancylostoma</taxon>
    </lineage>
</organism>
<dbReference type="GO" id="GO:0003700">
    <property type="term" value="F:DNA-binding transcription factor activity"/>
    <property type="evidence" value="ECO:0007669"/>
    <property type="project" value="InterPro"/>
</dbReference>
<keyword evidence="3" id="KW-0862">Zinc</keyword>
<feature type="domain" description="Nuclear receptor" evidence="9">
    <location>
        <begin position="84"/>
        <end position="104"/>
    </location>
</feature>
<dbReference type="Gene3D" id="3.30.50.10">
    <property type="entry name" value="Erythroid Transcription Factor GATA-1, subunit A"/>
    <property type="match status" value="1"/>
</dbReference>
<proteinExistence type="predicted"/>
<dbReference type="InterPro" id="IPR001628">
    <property type="entry name" value="Znf_hrmn_rcpt"/>
</dbReference>
<accession>A0A368G4K7</accession>
<reference evidence="10 11" key="1">
    <citation type="submission" date="2014-10" db="EMBL/GenBank/DDBJ databases">
        <title>Draft genome of the hookworm Ancylostoma caninum.</title>
        <authorList>
            <person name="Mitreva M."/>
        </authorList>
    </citation>
    <scope>NUCLEOTIDE SEQUENCE [LARGE SCALE GENOMIC DNA]</scope>
    <source>
        <strain evidence="10 11">Baltimore</strain>
    </source>
</reference>
<evidence type="ECO:0000313" key="11">
    <source>
        <dbReference type="Proteomes" id="UP000252519"/>
    </source>
</evidence>
<name>A0A368G4K7_ANCCA</name>
<keyword evidence="4" id="KW-0805">Transcription regulation</keyword>
<evidence type="ECO:0000256" key="1">
    <source>
        <dbReference type="ARBA" id="ARBA00022723"/>
    </source>
</evidence>
<dbReference type="GO" id="GO:0008270">
    <property type="term" value="F:zinc ion binding"/>
    <property type="evidence" value="ECO:0007669"/>
    <property type="project" value="UniProtKB-KW"/>
</dbReference>
<dbReference type="OrthoDB" id="7634782at2759"/>
<keyword evidence="11" id="KW-1185">Reference proteome</keyword>
<keyword evidence="8" id="KW-0539">Nucleus</keyword>